<sequence>MANPVMNSKNFQQQMHSGQSQPSWYAGAPQGAAQTPYGQTPYGQAPQGQRPYGQAPYGQQAGAPDLEQMYAAPAAGPADTGRMTYNDIVGKTAFCLVLVVVGGAVGWMFPGIGIVGAIIGFVLGLVNAFKKNPSPALILAYSAAQGLFLGAFSSIMEGTYPGIVVQAVLGTLSVFAVTLALFSSGKFRPTPKMTKIFMIAMLGYLVFSLVNVGMMLFGVTDSMFGMRSGMIGVVIGLLAVLLASYSLVMDFQMAEDGVRNGVPEKFSWTVAFGLTVTLIWLYVEILRILAILRGDD</sequence>
<evidence type="ECO:0000256" key="2">
    <source>
        <dbReference type="SAM" id="Phobius"/>
    </source>
</evidence>
<keyword evidence="4" id="KW-1185">Reference proteome</keyword>
<reference evidence="3 4" key="1">
    <citation type="submission" date="2020-08" db="EMBL/GenBank/DDBJ databases">
        <title>Sequencing the genomes of 1000 actinobacteria strains.</title>
        <authorList>
            <person name="Klenk H.-P."/>
        </authorList>
    </citation>
    <scope>NUCLEOTIDE SEQUENCE [LARGE SCALE GENOMIC DNA]</scope>
    <source>
        <strain evidence="3 4">DSM 23974</strain>
    </source>
</reference>
<keyword evidence="2" id="KW-1133">Transmembrane helix</keyword>
<feature type="compositionally biased region" description="Polar residues" evidence="1">
    <location>
        <begin position="32"/>
        <end position="42"/>
    </location>
</feature>
<evidence type="ECO:0000313" key="3">
    <source>
        <dbReference type="EMBL" id="MBB4734596.1"/>
    </source>
</evidence>
<comment type="caution">
    <text evidence="3">The sequence shown here is derived from an EMBL/GenBank/DDBJ whole genome shotgun (WGS) entry which is preliminary data.</text>
</comment>
<feature type="compositionally biased region" description="Polar residues" evidence="1">
    <location>
        <begin position="1"/>
        <end position="23"/>
    </location>
</feature>
<accession>A0A7W7DY78</accession>
<organism evidence="3 4">
    <name type="scientific">Micrococcus cohnii</name>
    <dbReference type="NCBI Taxonomy" id="993416"/>
    <lineage>
        <taxon>Bacteria</taxon>
        <taxon>Bacillati</taxon>
        <taxon>Actinomycetota</taxon>
        <taxon>Actinomycetes</taxon>
        <taxon>Micrococcales</taxon>
        <taxon>Micrococcaceae</taxon>
        <taxon>Micrococcus</taxon>
    </lineage>
</organism>
<keyword evidence="2" id="KW-0472">Membrane</keyword>
<dbReference type="Pfam" id="PF12811">
    <property type="entry name" value="BaxI_1"/>
    <property type="match status" value="1"/>
</dbReference>
<feature type="transmembrane region" description="Helical" evidence="2">
    <location>
        <begin position="88"/>
        <end position="105"/>
    </location>
</feature>
<feature type="region of interest" description="Disordered" evidence="1">
    <location>
        <begin position="1"/>
        <end position="58"/>
    </location>
</feature>
<proteinExistence type="predicted"/>
<keyword evidence="2" id="KW-0812">Transmembrane</keyword>
<feature type="transmembrane region" description="Helical" evidence="2">
    <location>
        <begin position="162"/>
        <end position="184"/>
    </location>
</feature>
<name>A0A7W7DY78_9MICC</name>
<dbReference type="PIRSF" id="PIRSF009160">
    <property type="entry name" value="UCP009160"/>
    <property type="match status" value="1"/>
</dbReference>
<feature type="transmembrane region" description="Helical" evidence="2">
    <location>
        <begin position="268"/>
        <end position="292"/>
    </location>
</feature>
<evidence type="ECO:0000256" key="1">
    <source>
        <dbReference type="SAM" id="MobiDB-lite"/>
    </source>
</evidence>
<gene>
    <name evidence="3" type="ORF">HDA30_000104</name>
</gene>
<dbReference type="PANTHER" id="PTHR41282:SF1">
    <property type="entry name" value="CONSERVED TRANSMEMBRANE PROTEIN-RELATED"/>
    <property type="match status" value="1"/>
</dbReference>
<dbReference type="Proteomes" id="UP000540191">
    <property type="component" value="Unassembled WGS sequence"/>
</dbReference>
<dbReference type="EMBL" id="JACHNA010000001">
    <property type="protein sequence ID" value="MBB4734596.1"/>
    <property type="molecule type" value="Genomic_DNA"/>
</dbReference>
<feature type="transmembrane region" description="Helical" evidence="2">
    <location>
        <begin position="229"/>
        <end position="248"/>
    </location>
</feature>
<dbReference type="AlphaFoldDB" id="A0A7W7DY78"/>
<protein>
    <submittedName>
        <fullName evidence="3">Putative YccA/Bax inhibitor family protein</fullName>
    </submittedName>
</protein>
<evidence type="ECO:0000313" key="4">
    <source>
        <dbReference type="Proteomes" id="UP000540191"/>
    </source>
</evidence>
<dbReference type="InterPro" id="IPR010539">
    <property type="entry name" value="BaxI_1-like"/>
</dbReference>
<feature type="transmembrane region" description="Helical" evidence="2">
    <location>
        <begin position="136"/>
        <end position="156"/>
    </location>
</feature>
<feature type="transmembrane region" description="Helical" evidence="2">
    <location>
        <begin position="196"/>
        <end position="217"/>
    </location>
</feature>
<dbReference type="PANTHER" id="PTHR41282">
    <property type="entry name" value="CONSERVED TRANSMEMBRANE PROTEIN-RELATED"/>
    <property type="match status" value="1"/>
</dbReference>